<protein>
    <recommendedName>
        <fullName evidence="1">MABP domain-containing protein</fullName>
    </recommendedName>
</protein>
<reference evidence="3" key="1">
    <citation type="submission" date="2025-08" db="UniProtKB">
        <authorList>
            <consortium name="RefSeq"/>
        </authorList>
    </citation>
    <scope>IDENTIFICATION</scope>
</reference>
<proteinExistence type="predicted"/>
<evidence type="ECO:0000313" key="2">
    <source>
        <dbReference type="Proteomes" id="UP001652741"/>
    </source>
</evidence>
<keyword evidence="2" id="KW-1185">Reference proteome</keyword>
<evidence type="ECO:0000313" key="3">
    <source>
        <dbReference type="RefSeq" id="XP_045564339.1"/>
    </source>
</evidence>
<dbReference type="Gene3D" id="2.100.10.50">
    <property type="match status" value="2"/>
</dbReference>
<gene>
    <name evidence="3" type="primary">LOC106591807</name>
</gene>
<evidence type="ECO:0000259" key="1">
    <source>
        <dbReference type="PROSITE" id="PS51498"/>
    </source>
</evidence>
<sequence>MASKYITEIAISTSPERELQLRDQGFHMINVNLNQGTSSTTIVYMWFRMGNGEPITRVQFSFTDAMKDGLKKARFTELPVNLNSGTDGDVIHLWYSSGASPKYNIPIVDLFLTTDENEEATQFKLGWERLPCNLNRGNSGDFITLWLKRKSETYICDVAATTSFQDDINLFNEGYIRLDEDLNRDSGGNPIFLWYRQSTEMDGWLTEMNASIDHKQDSSLRKRGFTVVNVNLNEGTSGKPVMVWFKKEGSLPIKALTVTSNNKEDCPYMEADLILIDKNLNAGNNGMPLYLWYGN</sequence>
<accession>A0ABM3DZU8</accession>
<dbReference type="RefSeq" id="XP_045564339.1">
    <property type="nucleotide sequence ID" value="XM_045708383.1"/>
</dbReference>
<dbReference type="GeneID" id="106591807"/>
<dbReference type="PROSITE" id="PS51498">
    <property type="entry name" value="MABP"/>
    <property type="match status" value="1"/>
</dbReference>
<dbReference type="Proteomes" id="UP001652741">
    <property type="component" value="Chromosome ssa26"/>
</dbReference>
<feature type="domain" description="MABP" evidence="1">
    <location>
        <begin position="152"/>
        <end position="295"/>
    </location>
</feature>
<name>A0ABM3DZU8_SALSA</name>
<dbReference type="InterPro" id="IPR023341">
    <property type="entry name" value="MABP"/>
</dbReference>
<organism evidence="2 3">
    <name type="scientific">Salmo salar</name>
    <name type="common">Atlantic salmon</name>
    <dbReference type="NCBI Taxonomy" id="8030"/>
    <lineage>
        <taxon>Eukaryota</taxon>
        <taxon>Metazoa</taxon>
        <taxon>Chordata</taxon>
        <taxon>Craniata</taxon>
        <taxon>Vertebrata</taxon>
        <taxon>Euteleostomi</taxon>
        <taxon>Actinopterygii</taxon>
        <taxon>Neopterygii</taxon>
        <taxon>Teleostei</taxon>
        <taxon>Protacanthopterygii</taxon>
        <taxon>Salmoniformes</taxon>
        <taxon>Salmonidae</taxon>
        <taxon>Salmoninae</taxon>
        <taxon>Salmo</taxon>
    </lineage>
</organism>